<evidence type="ECO:0000313" key="1">
    <source>
        <dbReference type="EMBL" id="KAF2029851.1"/>
    </source>
</evidence>
<protein>
    <recommendedName>
        <fullName evidence="3">Heterokaryon incompatibility domain-containing protein</fullName>
    </recommendedName>
</protein>
<accession>A0A9P4LK20</accession>
<gene>
    <name evidence="1" type="ORF">EK21DRAFT_112526</name>
</gene>
<sequence length="499" mass="56172">MRLPPLASLGLCENPTYTIEVNDNVIQVDPSDILSLCWTDGLDTPCSVCLQHFDIAVAPPVRTLQLKRGSQSYCPTTRLLPTVVVTNTHLICMKVHNIHFTPISHAWHDPVARAYASRETNLEAARMVFELPVRVLLAAAQRYGRDIQIWHDYISIPQWQDSFRGTTILPQIFQIFKYGGKALIHLDDEPTFDMFVLSNLGDIVLHSENLKRVFNARWFRRMWIIVEFLMCRDGYLMNSRYEIMSITFTSLIEKISQHRALPLIPSRLPDSTLDLMTSIPLFSRDTSTYNCLGHVYDLLANQGCRSHRDRFIATSAILEQDDHSSSLAKLPWDTQEACLYAAKRALQRNDYSPLLLRPAKEPQYGEIRWLRGHTAMEADMWELGVQMSAAHSAPTIMPDDSVQLELQSIGLIDQTTTIVAKETTTAIPCPTCRTVMSCQLSMWQAPKDHAVLYCIPGLLYAGSGSASVGIIVDDSEVIGRASFAKSVCDCAELVTVRII</sequence>
<reference evidence="1" key="1">
    <citation type="journal article" date="2020" name="Stud. Mycol.">
        <title>101 Dothideomycetes genomes: a test case for predicting lifestyles and emergence of pathogens.</title>
        <authorList>
            <person name="Haridas S."/>
            <person name="Albert R."/>
            <person name="Binder M."/>
            <person name="Bloem J."/>
            <person name="Labutti K."/>
            <person name="Salamov A."/>
            <person name="Andreopoulos B."/>
            <person name="Baker S."/>
            <person name="Barry K."/>
            <person name="Bills G."/>
            <person name="Bluhm B."/>
            <person name="Cannon C."/>
            <person name="Castanera R."/>
            <person name="Culley D."/>
            <person name="Daum C."/>
            <person name="Ezra D."/>
            <person name="Gonzalez J."/>
            <person name="Henrissat B."/>
            <person name="Kuo A."/>
            <person name="Liang C."/>
            <person name="Lipzen A."/>
            <person name="Lutzoni F."/>
            <person name="Magnuson J."/>
            <person name="Mondo S."/>
            <person name="Nolan M."/>
            <person name="Ohm R."/>
            <person name="Pangilinan J."/>
            <person name="Park H.-J."/>
            <person name="Ramirez L."/>
            <person name="Alfaro M."/>
            <person name="Sun H."/>
            <person name="Tritt A."/>
            <person name="Yoshinaga Y."/>
            <person name="Zwiers L.-H."/>
            <person name="Turgeon B."/>
            <person name="Goodwin S."/>
            <person name="Spatafora J."/>
            <person name="Crous P."/>
            <person name="Grigoriev I."/>
        </authorList>
    </citation>
    <scope>NUCLEOTIDE SEQUENCE</scope>
    <source>
        <strain evidence="1">CBS 110217</strain>
    </source>
</reference>
<dbReference type="OrthoDB" id="5382128at2759"/>
<name>A0A9P4LK20_9PLEO</name>
<organism evidence="1 2">
    <name type="scientific">Setomelanomma holmii</name>
    <dbReference type="NCBI Taxonomy" id="210430"/>
    <lineage>
        <taxon>Eukaryota</taxon>
        <taxon>Fungi</taxon>
        <taxon>Dikarya</taxon>
        <taxon>Ascomycota</taxon>
        <taxon>Pezizomycotina</taxon>
        <taxon>Dothideomycetes</taxon>
        <taxon>Pleosporomycetidae</taxon>
        <taxon>Pleosporales</taxon>
        <taxon>Pleosporineae</taxon>
        <taxon>Phaeosphaeriaceae</taxon>
        <taxon>Setomelanomma</taxon>
    </lineage>
</organism>
<dbReference type="Proteomes" id="UP000799777">
    <property type="component" value="Unassembled WGS sequence"/>
</dbReference>
<dbReference type="AlphaFoldDB" id="A0A9P4LK20"/>
<proteinExistence type="predicted"/>
<comment type="caution">
    <text evidence="1">The sequence shown here is derived from an EMBL/GenBank/DDBJ whole genome shotgun (WGS) entry which is preliminary data.</text>
</comment>
<evidence type="ECO:0000313" key="2">
    <source>
        <dbReference type="Proteomes" id="UP000799777"/>
    </source>
</evidence>
<evidence type="ECO:0008006" key="3">
    <source>
        <dbReference type="Google" id="ProtNLM"/>
    </source>
</evidence>
<dbReference type="EMBL" id="ML978196">
    <property type="protein sequence ID" value="KAF2029851.1"/>
    <property type="molecule type" value="Genomic_DNA"/>
</dbReference>
<keyword evidence="2" id="KW-1185">Reference proteome</keyword>